<sequence length="264" mass="30119">MYTIGEFSNLCMVTTKTLRHYDNIGLLRPAHISGETGYRYYEASQFRDMFFILKCKDYGFTLDEISSLLHAEAHVVAARFAAKYTEQGTILTRHQELMRKMREDMEQLEKGIDIMSTMKTEIKLVETKPVEIVSERDVISMKDFGKMFGKVMDKLKANKLECTGGLMAIYYCEEFNPESSDVEIGAIVSEKSGVTRTFPGRICAMGVHLGAYSSLGETYAAIAKWIEENGYEIADAPYDKYLNSPYEVPEDKLVTEIYFPVRKK</sequence>
<dbReference type="SUPFAM" id="SSF55136">
    <property type="entry name" value="Probable bacterial effector-binding domain"/>
    <property type="match status" value="1"/>
</dbReference>
<dbReference type="RefSeq" id="WP_046444041.1">
    <property type="nucleotide sequence ID" value="NZ_LAYJ01000112.1"/>
</dbReference>
<dbReference type="OrthoDB" id="9773308at2"/>
<accession>A0A0M2NIS3</accession>
<dbReference type="InterPro" id="IPR010499">
    <property type="entry name" value="AraC_E-bd"/>
</dbReference>
<evidence type="ECO:0000313" key="7">
    <source>
        <dbReference type="Proteomes" id="UP000034076"/>
    </source>
</evidence>
<dbReference type="Gene3D" id="1.10.1660.10">
    <property type="match status" value="1"/>
</dbReference>
<evidence type="ECO:0000256" key="1">
    <source>
        <dbReference type="ARBA" id="ARBA00022491"/>
    </source>
</evidence>
<comment type="caution">
    <text evidence="6">The sequence shown here is derived from an EMBL/GenBank/DDBJ whole genome shotgun (WGS) entry which is preliminary data.</text>
</comment>
<gene>
    <name evidence="6" type="ORF">CHK_2218</name>
</gene>
<keyword evidence="1" id="KW-0678">Repressor</keyword>
<dbReference type="EMBL" id="LAYJ01000112">
    <property type="protein sequence ID" value="KKI50155.1"/>
    <property type="molecule type" value="Genomic_DNA"/>
</dbReference>
<reference evidence="6 7" key="1">
    <citation type="submission" date="2015-04" db="EMBL/GenBank/DDBJ databases">
        <title>Draft genome sequence of bacteremic isolate Catabacter hongkongensis type strain HKU16T.</title>
        <authorList>
            <person name="Lau S.K."/>
            <person name="Teng J.L."/>
            <person name="Huang Y."/>
            <person name="Curreem S.O."/>
            <person name="Tsui S.K."/>
            <person name="Woo P.C."/>
        </authorList>
    </citation>
    <scope>NUCLEOTIDE SEQUENCE [LARGE SCALE GENOMIC DNA]</scope>
    <source>
        <strain evidence="6 7">HKU16</strain>
    </source>
</reference>
<organism evidence="6 7">
    <name type="scientific">Christensenella hongkongensis</name>
    <dbReference type="NCBI Taxonomy" id="270498"/>
    <lineage>
        <taxon>Bacteria</taxon>
        <taxon>Bacillati</taxon>
        <taxon>Bacillota</taxon>
        <taxon>Clostridia</taxon>
        <taxon>Christensenellales</taxon>
        <taxon>Christensenellaceae</taxon>
        <taxon>Christensenella</taxon>
    </lineage>
</organism>
<evidence type="ECO:0000313" key="6">
    <source>
        <dbReference type="EMBL" id="KKI50155.1"/>
    </source>
</evidence>
<dbReference type="SMART" id="SM00871">
    <property type="entry name" value="AraC_E_bind"/>
    <property type="match status" value="1"/>
</dbReference>
<dbReference type="Proteomes" id="UP000034076">
    <property type="component" value="Unassembled WGS sequence"/>
</dbReference>
<feature type="domain" description="HTH merR-type" evidence="5">
    <location>
        <begin position="1"/>
        <end position="71"/>
    </location>
</feature>
<evidence type="ECO:0000256" key="2">
    <source>
        <dbReference type="ARBA" id="ARBA00023015"/>
    </source>
</evidence>
<dbReference type="PROSITE" id="PS50937">
    <property type="entry name" value="HTH_MERR_2"/>
    <property type="match status" value="1"/>
</dbReference>
<dbReference type="SUPFAM" id="SSF46955">
    <property type="entry name" value="Putative DNA-binding domain"/>
    <property type="match status" value="1"/>
</dbReference>
<dbReference type="InterPro" id="IPR000551">
    <property type="entry name" value="MerR-type_HTH_dom"/>
</dbReference>
<dbReference type="PANTHER" id="PTHR30204">
    <property type="entry name" value="REDOX-CYCLING DRUG-SENSING TRANSCRIPTIONAL ACTIVATOR SOXR"/>
    <property type="match status" value="1"/>
</dbReference>
<dbReference type="GO" id="GO:0003677">
    <property type="term" value="F:DNA binding"/>
    <property type="evidence" value="ECO:0007669"/>
    <property type="project" value="UniProtKB-KW"/>
</dbReference>
<dbReference type="STRING" id="270498.CHK_2218"/>
<protein>
    <submittedName>
        <fullName evidence="6">Transcriptional regulator, MerR family</fullName>
    </submittedName>
</protein>
<keyword evidence="4" id="KW-0804">Transcription</keyword>
<dbReference type="InterPro" id="IPR047057">
    <property type="entry name" value="MerR_fam"/>
</dbReference>
<dbReference type="GO" id="GO:0003700">
    <property type="term" value="F:DNA-binding transcription factor activity"/>
    <property type="evidence" value="ECO:0007669"/>
    <property type="project" value="InterPro"/>
</dbReference>
<dbReference type="InterPro" id="IPR011256">
    <property type="entry name" value="Reg_factor_effector_dom_sf"/>
</dbReference>
<dbReference type="InterPro" id="IPR029442">
    <property type="entry name" value="GyrI-like"/>
</dbReference>
<dbReference type="Pfam" id="PF06445">
    <property type="entry name" value="GyrI-like"/>
    <property type="match status" value="1"/>
</dbReference>
<dbReference type="Pfam" id="PF13411">
    <property type="entry name" value="MerR_1"/>
    <property type="match status" value="1"/>
</dbReference>
<dbReference type="AlphaFoldDB" id="A0A0M2NIS3"/>
<evidence type="ECO:0000259" key="5">
    <source>
        <dbReference type="PROSITE" id="PS50937"/>
    </source>
</evidence>
<evidence type="ECO:0000256" key="3">
    <source>
        <dbReference type="ARBA" id="ARBA00023125"/>
    </source>
</evidence>
<name>A0A0M2NIS3_9FIRM</name>
<dbReference type="InterPro" id="IPR009061">
    <property type="entry name" value="DNA-bd_dom_put_sf"/>
</dbReference>
<dbReference type="SMART" id="SM00422">
    <property type="entry name" value="HTH_MERR"/>
    <property type="match status" value="1"/>
</dbReference>
<keyword evidence="7" id="KW-1185">Reference proteome</keyword>
<dbReference type="Gene3D" id="3.20.80.10">
    <property type="entry name" value="Regulatory factor, effector binding domain"/>
    <property type="match status" value="1"/>
</dbReference>
<dbReference type="PANTHER" id="PTHR30204:SF69">
    <property type="entry name" value="MERR-FAMILY TRANSCRIPTIONAL REGULATOR"/>
    <property type="match status" value="1"/>
</dbReference>
<proteinExistence type="predicted"/>
<keyword evidence="3" id="KW-0238">DNA-binding</keyword>
<keyword evidence="2" id="KW-0805">Transcription regulation</keyword>
<evidence type="ECO:0000256" key="4">
    <source>
        <dbReference type="ARBA" id="ARBA00023163"/>
    </source>
</evidence>